<dbReference type="PANTHER" id="PTHR21661:SF39">
    <property type="entry name" value="HYDROLASE, PUTATIVE (AFU_ORTHOLOGUE AFUA_3G08960)-RELATED"/>
    <property type="match status" value="1"/>
</dbReference>
<dbReference type="GO" id="GO:0004301">
    <property type="term" value="F:epoxide hydrolase activity"/>
    <property type="evidence" value="ECO:0007669"/>
    <property type="project" value="TreeGrafter"/>
</dbReference>
<proteinExistence type="inferred from homology"/>
<organism evidence="5 6">
    <name type="scientific">Bombardia bombarda</name>
    <dbReference type="NCBI Taxonomy" id="252184"/>
    <lineage>
        <taxon>Eukaryota</taxon>
        <taxon>Fungi</taxon>
        <taxon>Dikarya</taxon>
        <taxon>Ascomycota</taxon>
        <taxon>Pezizomycotina</taxon>
        <taxon>Sordariomycetes</taxon>
        <taxon>Sordariomycetidae</taxon>
        <taxon>Sordariales</taxon>
        <taxon>Lasiosphaeriaceae</taxon>
        <taxon>Bombardia</taxon>
    </lineage>
</organism>
<feature type="domain" description="Epoxide hydrolase N-terminal" evidence="4">
    <location>
        <begin position="16"/>
        <end position="131"/>
    </location>
</feature>
<comment type="similarity">
    <text evidence="1">Belongs to the peptidase S33 family.</text>
</comment>
<keyword evidence="2 5" id="KW-0378">Hydrolase</keyword>
<dbReference type="SUPFAM" id="SSF53474">
    <property type="entry name" value="alpha/beta-Hydrolases"/>
    <property type="match status" value="1"/>
</dbReference>
<feature type="active site" description="Proton donor" evidence="3">
    <location>
        <position position="319"/>
    </location>
</feature>
<evidence type="ECO:0000256" key="1">
    <source>
        <dbReference type="ARBA" id="ARBA00010088"/>
    </source>
</evidence>
<feature type="active site" description="Proton acceptor" evidence="3">
    <location>
        <position position="382"/>
    </location>
</feature>
<dbReference type="InterPro" id="IPR000639">
    <property type="entry name" value="Epox_hydrolase-like"/>
</dbReference>
<dbReference type="InterPro" id="IPR010497">
    <property type="entry name" value="Epoxide_hydro_N"/>
</dbReference>
<comment type="caution">
    <text evidence="5">The sequence shown here is derived from an EMBL/GenBank/DDBJ whole genome shotgun (WGS) entry which is preliminary data.</text>
</comment>
<dbReference type="Proteomes" id="UP001174934">
    <property type="component" value="Unassembled WGS sequence"/>
</dbReference>
<name>A0AA39WZK5_9PEZI</name>
<protein>
    <submittedName>
        <fullName evidence="5">Alpha/Beta hydrolase protein</fullName>
    </submittedName>
</protein>
<accession>A0AA39WZK5</accession>
<dbReference type="AlphaFoldDB" id="A0AA39WZK5"/>
<reference evidence="5" key="1">
    <citation type="submission" date="2023-06" db="EMBL/GenBank/DDBJ databases">
        <title>Genome-scale phylogeny and comparative genomics of the fungal order Sordariales.</title>
        <authorList>
            <consortium name="Lawrence Berkeley National Laboratory"/>
            <person name="Hensen N."/>
            <person name="Bonometti L."/>
            <person name="Westerberg I."/>
            <person name="Brannstrom I.O."/>
            <person name="Guillou S."/>
            <person name="Cros-Aarteil S."/>
            <person name="Calhoun S."/>
            <person name="Haridas S."/>
            <person name="Kuo A."/>
            <person name="Mondo S."/>
            <person name="Pangilinan J."/>
            <person name="Riley R."/>
            <person name="LaButti K."/>
            <person name="Andreopoulos B."/>
            <person name="Lipzen A."/>
            <person name="Chen C."/>
            <person name="Yanf M."/>
            <person name="Daum C."/>
            <person name="Ng V."/>
            <person name="Clum A."/>
            <person name="Steindorff A."/>
            <person name="Ohm R."/>
            <person name="Martin F."/>
            <person name="Silar P."/>
            <person name="Natvig D."/>
            <person name="Lalanne C."/>
            <person name="Gautier V."/>
            <person name="Ament-velasquez S.L."/>
            <person name="Kruys A."/>
            <person name="Hutchinson M.I."/>
            <person name="Powell A.J."/>
            <person name="Barry K."/>
            <person name="Miller A.N."/>
            <person name="Grigoriev I.V."/>
            <person name="Debuchy R."/>
            <person name="Gladieux P."/>
            <person name="Thoren M.H."/>
            <person name="Johannesson H."/>
        </authorList>
    </citation>
    <scope>NUCLEOTIDE SEQUENCE</scope>
    <source>
        <strain evidence="5">SMH3391-2</strain>
    </source>
</reference>
<dbReference type="Gene3D" id="3.40.50.1820">
    <property type="entry name" value="alpha/beta hydrolase"/>
    <property type="match status" value="1"/>
</dbReference>
<gene>
    <name evidence="5" type="ORF">B0T17DRAFT_616759</name>
</gene>
<dbReference type="InterPro" id="IPR016292">
    <property type="entry name" value="Epoxide_hydrolase"/>
</dbReference>
<dbReference type="PIRSF" id="PIRSF001112">
    <property type="entry name" value="Epoxide_hydrolase"/>
    <property type="match status" value="1"/>
</dbReference>
<evidence type="ECO:0000256" key="2">
    <source>
        <dbReference type="ARBA" id="ARBA00022801"/>
    </source>
</evidence>
<keyword evidence="6" id="KW-1185">Reference proteome</keyword>
<evidence type="ECO:0000259" key="4">
    <source>
        <dbReference type="Pfam" id="PF06441"/>
    </source>
</evidence>
<feature type="active site" description="Nucleophile" evidence="3">
    <location>
        <position position="198"/>
    </location>
</feature>
<dbReference type="GO" id="GO:0097176">
    <property type="term" value="P:epoxide metabolic process"/>
    <property type="evidence" value="ECO:0007669"/>
    <property type="project" value="TreeGrafter"/>
</dbReference>
<evidence type="ECO:0000256" key="3">
    <source>
        <dbReference type="PIRSR" id="PIRSR001112-1"/>
    </source>
</evidence>
<evidence type="ECO:0000313" key="6">
    <source>
        <dbReference type="Proteomes" id="UP001174934"/>
    </source>
</evidence>
<sequence>MADFGKVPGTATLDVVPFKAQVEEQKLQDLKLLLKLSPISPPTFESSGLVNRRYGVPRDWLVNAKAYWLDKFDWRKHEDYINSFPQFTARVKDFNDAKIELDIHFVALFSQKKDAIPLVLYHGWPGSFLEFLAILDLLRTKYTPDTLPYHVIVPSLPGYTYSGGPPIDSDFCVQDASLALDKLITGLGFKGYLAQGGDIGSRVARFQAAGCDACKGMHINFQSMNPPPNADDLPILDIEKQSLSRGSSFREVGRAYAIQHGTKTATIGHVLSSSPLALLSWISEKFLDWSDEDPELDAILASVTLYWLTETFARCIYPYRDIAGSKERPRISSVIGVPHPPPYVSKPSGYSFFPKELLPTPISWVGTTCNLVSSASHTAGGHFAAMEKPAELLADVEEFVTKVTLQPGFSLTDFY</sequence>
<dbReference type="PRINTS" id="PR00412">
    <property type="entry name" value="EPOXHYDRLASE"/>
</dbReference>
<dbReference type="EMBL" id="JAULSR010000003">
    <property type="protein sequence ID" value="KAK0624542.1"/>
    <property type="molecule type" value="Genomic_DNA"/>
</dbReference>
<dbReference type="PANTHER" id="PTHR21661">
    <property type="entry name" value="EPOXIDE HYDROLASE 1-RELATED"/>
    <property type="match status" value="1"/>
</dbReference>
<evidence type="ECO:0000313" key="5">
    <source>
        <dbReference type="EMBL" id="KAK0624542.1"/>
    </source>
</evidence>
<dbReference type="InterPro" id="IPR029058">
    <property type="entry name" value="AB_hydrolase_fold"/>
</dbReference>
<dbReference type="Pfam" id="PF06441">
    <property type="entry name" value="EHN"/>
    <property type="match status" value="1"/>
</dbReference>